<name>A0ABW2NP24_9BACL</name>
<gene>
    <name evidence="1" type="ORF">ACFQPF_01905</name>
</gene>
<reference evidence="2" key="1">
    <citation type="journal article" date="2019" name="Int. J. Syst. Evol. Microbiol.">
        <title>The Global Catalogue of Microorganisms (GCM) 10K type strain sequencing project: providing services to taxonomists for standard genome sequencing and annotation.</title>
        <authorList>
            <consortium name="The Broad Institute Genomics Platform"/>
            <consortium name="The Broad Institute Genome Sequencing Center for Infectious Disease"/>
            <person name="Wu L."/>
            <person name="Ma J."/>
        </authorList>
    </citation>
    <scope>NUCLEOTIDE SEQUENCE [LARGE SCALE GENOMIC DNA]</scope>
    <source>
        <strain evidence="2">NBRC 106396</strain>
    </source>
</reference>
<proteinExistence type="predicted"/>
<dbReference type="RefSeq" id="WP_379745696.1">
    <property type="nucleotide sequence ID" value="NZ_JBHTCP010000003.1"/>
</dbReference>
<evidence type="ECO:0000313" key="1">
    <source>
        <dbReference type="EMBL" id="MFC7370426.1"/>
    </source>
</evidence>
<organism evidence="1 2">
    <name type="scientific">Fictibacillus iocasae</name>
    <dbReference type="NCBI Taxonomy" id="2715437"/>
    <lineage>
        <taxon>Bacteria</taxon>
        <taxon>Bacillati</taxon>
        <taxon>Bacillota</taxon>
        <taxon>Bacilli</taxon>
        <taxon>Bacillales</taxon>
        <taxon>Fictibacillaceae</taxon>
        <taxon>Fictibacillus</taxon>
    </lineage>
</organism>
<sequence length="82" mass="9672">MLLEYMDGTEKDHYQRIMALLESESAMSPELVLIRDELLQNVKNRIVYNLTVEELAIELQLSAERERRIQVMEKNVKGHPRC</sequence>
<evidence type="ECO:0000313" key="2">
    <source>
        <dbReference type="Proteomes" id="UP001596549"/>
    </source>
</evidence>
<dbReference type="EMBL" id="JBHTCP010000003">
    <property type="protein sequence ID" value="MFC7370426.1"/>
    <property type="molecule type" value="Genomic_DNA"/>
</dbReference>
<comment type="caution">
    <text evidence="1">The sequence shown here is derived from an EMBL/GenBank/DDBJ whole genome shotgun (WGS) entry which is preliminary data.</text>
</comment>
<dbReference type="Proteomes" id="UP001596549">
    <property type="component" value="Unassembled WGS sequence"/>
</dbReference>
<keyword evidence="2" id="KW-1185">Reference proteome</keyword>
<accession>A0ABW2NP24</accession>
<protein>
    <submittedName>
        <fullName evidence="1">Uncharacterized protein</fullName>
    </submittedName>
</protein>